<protein>
    <submittedName>
        <fullName evidence="2">AAEL008060-PA</fullName>
    </submittedName>
</protein>
<dbReference type="EMBL" id="CH477484">
    <property type="protein sequence ID" value="EAT40194.1"/>
    <property type="molecule type" value="Genomic_DNA"/>
</dbReference>
<proteinExistence type="predicted"/>
<dbReference type="Proteomes" id="UP000682892">
    <property type="component" value="Unassembled WGS sequence"/>
</dbReference>
<accession>Q16ZS7</accession>
<evidence type="ECO:0000256" key="1">
    <source>
        <dbReference type="SAM" id="MobiDB-lite"/>
    </source>
</evidence>
<reference evidence="2" key="3">
    <citation type="submission" date="2012-09" db="EMBL/GenBank/DDBJ databases">
        <authorList>
            <consortium name="VectorBase"/>
        </authorList>
    </citation>
    <scope>NUCLEOTIDE SEQUENCE</scope>
    <source>
        <strain evidence="2">Liverpool</strain>
    </source>
</reference>
<dbReference type="AlphaFoldDB" id="Q16ZS7"/>
<evidence type="ECO:0000313" key="2">
    <source>
        <dbReference type="EMBL" id="EAT40194.1"/>
    </source>
</evidence>
<evidence type="ECO:0000313" key="3">
    <source>
        <dbReference type="Proteomes" id="UP000682892"/>
    </source>
</evidence>
<feature type="compositionally biased region" description="Basic and acidic residues" evidence="1">
    <location>
        <begin position="78"/>
        <end position="88"/>
    </location>
</feature>
<reference evidence="2" key="2">
    <citation type="journal article" date="2007" name="Science">
        <title>Genome sequence of Aedes aegypti, a major arbovirus vector.</title>
        <authorList>
            <person name="Nene V."/>
            <person name="Wortman J.R."/>
            <person name="Lawson D."/>
            <person name="Haas B."/>
            <person name="Kodira C."/>
            <person name="Tu Z.J."/>
            <person name="Loftus B."/>
            <person name="Xi Z."/>
            <person name="Megy K."/>
            <person name="Grabherr M."/>
            <person name="Ren Q."/>
            <person name="Zdobnov E.M."/>
            <person name="Lobo N.F."/>
            <person name="Campbell K.S."/>
            <person name="Brown S.E."/>
            <person name="Bonaldo M.F."/>
            <person name="Zhu J."/>
            <person name="Sinkins S.P."/>
            <person name="Hogenkamp D.G."/>
            <person name="Amedeo P."/>
            <person name="Arensburger P."/>
            <person name="Atkinson P.W."/>
            <person name="Bidwell S."/>
            <person name="Biedler J."/>
            <person name="Birney E."/>
            <person name="Bruggner R.V."/>
            <person name="Costas J."/>
            <person name="Coy M.R."/>
            <person name="Crabtree J."/>
            <person name="Crawford M."/>
            <person name="Debruyn B."/>
            <person name="Decaprio D."/>
            <person name="Eiglmeier K."/>
            <person name="Eisenstadt E."/>
            <person name="El-Dorry H."/>
            <person name="Gelbart W.M."/>
            <person name="Gomes S.L."/>
            <person name="Hammond M."/>
            <person name="Hannick L.I."/>
            <person name="Hogan J.R."/>
            <person name="Holmes M.H."/>
            <person name="Jaffe D."/>
            <person name="Johnston J.S."/>
            <person name="Kennedy R.C."/>
            <person name="Koo H."/>
            <person name="Kravitz S."/>
            <person name="Kriventseva E.V."/>
            <person name="Kulp D."/>
            <person name="Labutti K."/>
            <person name="Lee E."/>
            <person name="Li S."/>
            <person name="Lovin D.D."/>
            <person name="Mao C."/>
            <person name="Mauceli E."/>
            <person name="Menck C.F."/>
            <person name="Miller J.R."/>
            <person name="Montgomery P."/>
            <person name="Mori A."/>
            <person name="Nascimento A.L."/>
            <person name="Naveira H.F."/>
            <person name="Nusbaum C."/>
            <person name="O'leary S."/>
            <person name="Orvis J."/>
            <person name="Pertea M."/>
            <person name="Quesneville H."/>
            <person name="Reidenbach K.R."/>
            <person name="Rogers Y.H."/>
            <person name="Roth C.W."/>
            <person name="Schneider J.R."/>
            <person name="Schatz M."/>
            <person name="Shumway M."/>
            <person name="Stanke M."/>
            <person name="Stinson E.O."/>
            <person name="Tubio J.M."/>
            <person name="Vanzee J.P."/>
            <person name="Verjovski-Almeida S."/>
            <person name="Werner D."/>
            <person name="White O."/>
            <person name="Wyder S."/>
            <person name="Zeng Q."/>
            <person name="Zhao Q."/>
            <person name="Zhao Y."/>
            <person name="Hill C.A."/>
            <person name="Raikhel A.S."/>
            <person name="Soares M.B."/>
            <person name="Knudson D.L."/>
            <person name="Lee N.H."/>
            <person name="Galagan J."/>
            <person name="Salzberg S.L."/>
            <person name="Paulsen I.T."/>
            <person name="Dimopoulos G."/>
            <person name="Collins F.H."/>
            <person name="Birren B."/>
            <person name="Fraser-Liggett C.M."/>
            <person name="Severson D.W."/>
        </authorList>
    </citation>
    <scope>NUCLEOTIDE SEQUENCE [LARGE SCALE GENOMIC DNA]</scope>
    <source>
        <strain evidence="2">Liverpool</strain>
    </source>
</reference>
<name>Q16ZS7_AEDAE</name>
<dbReference type="HOGENOM" id="CLU_025815_0_0_1"/>
<organism evidence="2 3">
    <name type="scientific">Aedes aegypti</name>
    <name type="common">Yellowfever mosquito</name>
    <name type="synonym">Culex aegypti</name>
    <dbReference type="NCBI Taxonomy" id="7159"/>
    <lineage>
        <taxon>Eukaryota</taxon>
        <taxon>Metazoa</taxon>
        <taxon>Ecdysozoa</taxon>
        <taxon>Arthropoda</taxon>
        <taxon>Hexapoda</taxon>
        <taxon>Insecta</taxon>
        <taxon>Pterygota</taxon>
        <taxon>Neoptera</taxon>
        <taxon>Endopterygota</taxon>
        <taxon>Diptera</taxon>
        <taxon>Nematocera</taxon>
        <taxon>Culicoidea</taxon>
        <taxon>Culicidae</taxon>
        <taxon>Culicinae</taxon>
        <taxon>Aedini</taxon>
        <taxon>Aedes</taxon>
        <taxon>Stegomyia</taxon>
    </lineage>
</organism>
<feature type="region of interest" description="Disordered" evidence="1">
    <location>
        <begin position="66"/>
        <end position="88"/>
    </location>
</feature>
<reference evidence="2" key="1">
    <citation type="submission" date="2005-10" db="EMBL/GenBank/DDBJ databases">
        <authorList>
            <person name="Loftus B.J."/>
            <person name="Nene V.M."/>
            <person name="Hannick L.I."/>
            <person name="Bidwell S."/>
            <person name="Haas B."/>
            <person name="Amedeo P."/>
            <person name="Orvis J."/>
            <person name="Wortman J.R."/>
            <person name="White O.R."/>
            <person name="Salzberg S."/>
            <person name="Shumway M."/>
            <person name="Koo H."/>
            <person name="Zhao Y."/>
            <person name="Holmes M."/>
            <person name="Miller J."/>
            <person name="Schatz M."/>
            <person name="Pop M."/>
            <person name="Pai G."/>
            <person name="Utterback T."/>
            <person name="Rogers Y.-H."/>
            <person name="Kravitz S."/>
            <person name="Fraser C.M."/>
        </authorList>
    </citation>
    <scope>NUCLEOTIDE SEQUENCE</scope>
    <source>
        <strain evidence="2">Liverpool</strain>
    </source>
</reference>
<sequence>MVLQVQSLIKKVDASVETSTLLKKIPPPVTPCKTPEPLIIHEGNGNIADEEDNLESIPKLEDEIISKDTSKLSVKNETPTHRESDSGK</sequence>
<gene>
    <name evidence="2" type="ORF">AaeL_AAEL008060</name>
</gene>